<dbReference type="PANTHER" id="PTHR30461">
    <property type="entry name" value="DNA-INVERTASE FROM LAMBDOID PROPHAGE"/>
    <property type="match status" value="1"/>
</dbReference>
<dbReference type="RefSeq" id="WP_021681402.1">
    <property type="nucleotide sequence ID" value="NZ_KI260345.1"/>
</dbReference>
<dbReference type="InterPro" id="IPR050639">
    <property type="entry name" value="SSR_resolvase"/>
</dbReference>
<dbReference type="STRING" id="411473.RUMCAL_03174"/>
<dbReference type="GO" id="GO:0003677">
    <property type="term" value="F:DNA binding"/>
    <property type="evidence" value="ECO:0007669"/>
    <property type="project" value="InterPro"/>
</dbReference>
<dbReference type="HOGENOM" id="CLU_010686_0_5_9"/>
<dbReference type="EMBL" id="AWVF01000417">
    <property type="protein sequence ID" value="ERJ88084.1"/>
    <property type="molecule type" value="Genomic_DNA"/>
</dbReference>
<evidence type="ECO:0000313" key="4">
    <source>
        <dbReference type="Proteomes" id="UP000016662"/>
    </source>
</evidence>
<dbReference type="InterPro" id="IPR011109">
    <property type="entry name" value="DNA_bind_recombinase_dom"/>
</dbReference>
<dbReference type="Pfam" id="PF07508">
    <property type="entry name" value="Recombinase"/>
    <property type="match status" value="1"/>
</dbReference>
<reference evidence="3 4" key="1">
    <citation type="submission" date="2013-07" db="EMBL/GenBank/DDBJ databases">
        <authorList>
            <person name="Weinstock G."/>
            <person name="Sodergren E."/>
            <person name="Wylie T."/>
            <person name="Fulton L."/>
            <person name="Fulton R."/>
            <person name="Fronick C."/>
            <person name="O'Laughlin M."/>
            <person name="Godfrey J."/>
            <person name="Miner T."/>
            <person name="Herter B."/>
            <person name="Appelbaum E."/>
            <person name="Cordes M."/>
            <person name="Lek S."/>
            <person name="Wollam A."/>
            <person name="Pepin K.H."/>
            <person name="Palsikar V.B."/>
            <person name="Mitreva M."/>
            <person name="Wilson R.K."/>
        </authorList>
    </citation>
    <scope>NUCLEOTIDE SEQUENCE [LARGE SCALE GENOMIC DNA]</scope>
    <source>
        <strain evidence="3 4">ATCC 27760</strain>
    </source>
</reference>
<evidence type="ECO:0000259" key="2">
    <source>
        <dbReference type="PROSITE" id="PS51737"/>
    </source>
</evidence>
<dbReference type="SMART" id="SM00857">
    <property type="entry name" value="Resolvase"/>
    <property type="match status" value="1"/>
</dbReference>
<comment type="caution">
    <text evidence="3">The sequence shown here is derived from an EMBL/GenBank/DDBJ whole genome shotgun (WGS) entry which is preliminary data.</text>
</comment>
<evidence type="ECO:0000259" key="1">
    <source>
        <dbReference type="PROSITE" id="PS51736"/>
    </source>
</evidence>
<feature type="domain" description="Recombinase" evidence="2">
    <location>
        <begin position="175"/>
        <end position="299"/>
    </location>
</feature>
<accession>U2LF67</accession>
<dbReference type="PROSITE" id="PS51736">
    <property type="entry name" value="RECOMBINASES_3"/>
    <property type="match status" value="1"/>
</dbReference>
<dbReference type="AlphaFoldDB" id="U2LF67"/>
<evidence type="ECO:0000313" key="3">
    <source>
        <dbReference type="EMBL" id="ERJ88084.1"/>
    </source>
</evidence>
<dbReference type="Gene3D" id="3.90.1750.20">
    <property type="entry name" value="Putative Large Serine Recombinase, Chain B, Domain 2"/>
    <property type="match status" value="1"/>
</dbReference>
<dbReference type="InterPro" id="IPR036162">
    <property type="entry name" value="Resolvase-like_N_sf"/>
</dbReference>
<name>U2LF67_9FIRM</name>
<dbReference type="Pfam" id="PF00239">
    <property type="entry name" value="Resolvase"/>
    <property type="match status" value="1"/>
</dbReference>
<dbReference type="OrthoDB" id="9769353at2"/>
<organism evidence="3 4">
    <name type="scientific">Ruminococcus callidus ATCC 27760</name>
    <dbReference type="NCBI Taxonomy" id="411473"/>
    <lineage>
        <taxon>Bacteria</taxon>
        <taxon>Bacillati</taxon>
        <taxon>Bacillota</taxon>
        <taxon>Clostridia</taxon>
        <taxon>Eubacteriales</taxon>
        <taxon>Oscillospiraceae</taxon>
        <taxon>Ruminococcus</taxon>
    </lineage>
</organism>
<keyword evidence="4" id="KW-1185">Reference proteome</keyword>
<dbReference type="Gene3D" id="3.40.50.1390">
    <property type="entry name" value="Resolvase, N-terminal catalytic domain"/>
    <property type="match status" value="1"/>
</dbReference>
<dbReference type="InterPro" id="IPR006119">
    <property type="entry name" value="Resolv_N"/>
</dbReference>
<feature type="domain" description="Resolvase/invertase-type recombinase catalytic" evidence="1">
    <location>
        <begin position="19"/>
        <end position="167"/>
    </location>
</feature>
<dbReference type="PROSITE" id="PS51737">
    <property type="entry name" value="RECOMBINASE_DNA_BIND"/>
    <property type="match status" value="1"/>
</dbReference>
<dbReference type="CDD" id="cd00338">
    <property type="entry name" value="Ser_Recombinase"/>
    <property type="match status" value="1"/>
</dbReference>
<sequence>MRKIIKIEPTEPVLPRRKRVAAYARVSMECERLMHSMSAQISYYSELIQKNPEWEYAGVYADNFISGTETKKRQEFQRMISDCEKGLIDIILCKSISRFARNTVDLLETIRHLKDIGVEVRFEKENINSLSGDGELMLTILASFAQEESRSLSENVKWGIRKRFEKGDPCNRNPILGYEWVDDKLVVVPEEAEIVKRIFRNFLDGKSRLETERELNAEGITTKRGYRWIDSNIKVILTNITYTGNMLLQKEYITDPITKHRKKNNGELPKYYVENTHEAIIDMETFRWVQEEMERRKKLGPLANKSLNTCCFTGKIKCPFCHKSYMHEIRTDRGYAEYWLCGSRKIKGGRCTVGGSINHKHLQETCAKVLGLQEFDESVFLERVDVIYVPKRETLEFHLKDGTVVTEACKNTGHQDCWTEERRAATSLKRRNGKRPNRADMTCFSKVIKCVRCGCNFRKGTRTSANGDKVSHWRCSEHKGCNSASLRDDLLRTMAAQVLSIDAFNEEEFERRIDHIDVEEDRLKFYFRDGHSVTEHWPIPRRKKCQK</sequence>
<dbReference type="eggNOG" id="COG1961">
    <property type="taxonomic scope" value="Bacteria"/>
</dbReference>
<dbReference type="Proteomes" id="UP000016662">
    <property type="component" value="Unassembled WGS sequence"/>
</dbReference>
<dbReference type="SUPFAM" id="SSF53041">
    <property type="entry name" value="Resolvase-like"/>
    <property type="match status" value="1"/>
</dbReference>
<dbReference type="GO" id="GO:0000150">
    <property type="term" value="F:DNA strand exchange activity"/>
    <property type="evidence" value="ECO:0007669"/>
    <property type="project" value="InterPro"/>
</dbReference>
<gene>
    <name evidence="3" type="ORF">RUMCAL_03174</name>
</gene>
<dbReference type="PANTHER" id="PTHR30461:SF23">
    <property type="entry name" value="DNA RECOMBINASE-RELATED"/>
    <property type="match status" value="1"/>
</dbReference>
<dbReference type="PATRIC" id="fig|411473.3.peg.2656"/>
<dbReference type="InterPro" id="IPR038109">
    <property type="entry name" value="DNA_bind_recomb_sf"/>
</dbReference>
<proteinExistence type="predicted"/>
<protein>
    <submittedName>
        <fullName evidence="3">Resolvase protein</fullName>
    </submittedName>
</protein>